<keyword evidence="3" id="KW-1185">Reference proteome</keyword>
<name>A0A927MH02_9BACL</name>
<proteinExistence type="predicted"/>
<dbReference type="RefSeq" id="WP_192598241.1">
    <property type="nucleotide sequence ID" value="NZ_JADBEL010000006.1"/>
</dbReference>
<evidence type="ECO:0000313" key="3">
    <source>
        <dbReference type="Proteomes" id="UP000658225"/>
    </source>
</evidence>
<comment type="caution">
    <text evidence="2">The sequence shown here is derived from an EMBL/GenBank/DDBJ whole genome shotgun (WGS) entry which is preliminary data.</text>
</comment>
<protein>
    <submittedName>
        <fullName evidence="2">Uncharacterized protein</fullName>
    </submittedName>
</protein>
<keyword evidence="1" id="KW-1133">Transmembrane helix</keyword>
<feature type="transmembrane region" description="Helical" evidence="1">
    <location>
        <begin position="114"/>
        <end position="134"/>
    </location>
</feature>
<dbReference type="EMBL" id="JADBEL010000006">
    <property type="protein sequence ID" value="MBE1554453.1"/>
    <property type="molecule type" value="Genomic_DNA"/>
</dbReference>
<evidence type="ECO:0000256" key="1">
    <source>
        <dbReference type="SAM" id="Phobius"/>
    </source>
</evidence>
<dbReference type="AlphaFoldDB" id="A0A927MH02"/>
<feature type="transmembrane region" description="Helical" evidence="1">
    <location>
        <begin position="14"/>
        <end position="34"/>
    </location>
</feature>
<gene>
    <name evidence="2" type="ORF">H4683_001529</name>
</gene>
<reference evidence="2" key="1">
    <citation type="submission" date="2020-10" db="EMBL/GenBank/DDBJ databases">
        <title>Genomic Encyclopedia of Type Strains, Phase IV (KMG-IV): sequencing the most valuable type-strain genomes for metagenomic binning, comparative biology and taxonomic classification.</title>
        <authorList>
            <person name="Goeker M."/>
        </authorList>
    </citation>
    <scope>NUCLEOTIDE SEQUENCE</scope>
    <source>
        <strain evidence="2">DSM 13886</strain>
    </source>
</reference>
<keyword evidence="1" id="KW-0812">Transmembrane</keyword>
<sequence>MEKGVKIKFTDKEYWLFTILLLLMLIIIITLSAFSNFYPGGYLFETSDNEVFIEKGTLKKETYNFTITKDNELRIALLESNIDQLKIIWYVSLISMTAILIGAVNFLRLKNKIFFKFTLFLFILFLIIIFISYMNYINNNIESLILNLKRT</sequence>
<evidence type="ECO:0000313" key="2">
    <source>
        <dbReference type="EMBL" id="MBE1554453.1"/>
    </source>
</evidence>
<organism evidence="2 3">
    <name type="scientific">Sporosarcina limicola</name>
    <dbReference type="NCBI Taxonomy" id="34101"/>
    <lineage>
        <taxon>Bacteria</taxon>
        <taxon>Bacillati</taxon>
        <taxon>Bacillota</taxon>
        <taxon>Bacilli</taxon>
        <taxon>Bacillales</taxon>
        <taxon>Caryophanaceae</taxon>
        <taxon>Sporosarcina</taxon>
    </lineage>
</organism>
<dbReference type="Proteomes" id="UP000658225">
    <property type="component" value="Unassembled WGS sequence"/>
</dbReference>
<keyword evidence="1" id="KW-0472">Membrane</keyword>
<accession>A0A927MH02</accession>
<feature type="transmembrane region" description="Helical" evidence="1">
    <location>
        <begin position="87"/>
        <end position="107"/>
    </location>
</feature>